<evidence type="ECO:0000313" key="3">
    <source>
        <dbReference type="Proteomes" id="UP000294853"/>
    </source>
</evidence>
<protein>
    <submittedName>
        <fullName evidence="2">Uncharacterized protein</fullName>
    </submittedName>
</protein>
<organism evidence="2 3">
    <name type="scientific">Nocardioides seonyuensis</name>
    <dbReference type="NCBI Taxonomy" id="2518371"/>
    <lineage>
        <taxon>Bacteria</taxon>
        <taxon>Bacillati</taxon>
        <taxon>Actinomycetota</taxon>
        <taxon>Actinomycetes</taxon>
        <taxon>Propionibacteriales</taxon>
        <taxon>Nocardioidaceae</taxon>
        <taxon>Nocardioides</taxon>
    </lineage>
</organism>
<dbReference type="RefSeq" id="WP_135269260.1">
    <property type="nucleotide sequence ID" value="NZ_CP038436.1"/>
</dbReference>
<name>A0A4P7IIT5_9ACTN</name>
<evidence type="ECO:0000313" key="2">
    <source>
        <dbReference type="EMBL" id="QBX57275.1"/>
    </source>
</evidence>
<reference evidence="2 3" key="1">
    <citation type="submission" date="2019-03" db="EMBL/GenBank/DDBJ databases">
        <title>Three New Species of Nocardioides, Nocardioides euryhalodurans sp. nov., Nocardioides seonyuensis sp. nov. and Nocardioides eburneoflavus sp. nov. Iolated from Soil.</title>
        <authorList>
            <person name="Roh S.G."/>
            <person name="Lee C."/>
            <person name="Kim M.-K."/>
            <person name="Kim S.B."/>
        </authorList>
    </citation>
    <scope>NUCLEOTIDE SEQUENCE [LARGE SCALE GENOMIC DNA]</scope>
    <source>
        <strain evidence="2 3">MMS17-SY207-3</strain>
    </source>
</reference>
<gene>
    <name evidence="2" type="ORF">EXE58_18815</name>
</gene>
<sequence length="121" mass="13196">MGRGTSWGWRLRPHCPSPGGRPRSRCDNTAKWLHEFGHGNAGFRANQLVLVDEATLAGTTTLHRISGLAAAAGAKVLLVGTRASAVGRRWRSLRAPGWTKRPDAAQLPAIHRTRNEWEKAA</sequence>
<accession>A0A4P7IIT5</accession>
<dbReference type="OrthoDB" id="4524286at2"/>
<dbReference type="EMBL" id="CP038436">
    <property type="protein sequence ID" value="QBX57275.1"/>
    <property type="molecule type" value="Genomic_DNA"/>
</dbReference>
<proteinExistence type="predicted"/>
<dbReference type="KEGG" id="nsn:EXE58_18815"/>
<keyword evidence="3" id="KW-1185">Reference proteome</keyword>
<feature type="region of interest" description="Disordered" evidence="1">
    <location>
        <begin position="1"/>
        <end position="24"/>
    </location>
</feature>
<dbReference type="Proteomes" id="UP000294853">
    <property type="component" value="Chromosome"/>
</dbReference>
<evidence type="ECO:0000256" key="1">
    <source>
        <dbReference type="SAM" id="MobiDB-lite"/>
    </source>
</evidence>
<dbReference type="Pfam" id="PF13604">
    <property type="entry name" value="AAA_30"/>
    <property type="match status" value="1"/>
</dbReference>
<dbReference type="AlphaFoldDB" id="A0A4P7IIT5"/>